<protein>
    <submittedName>
        <fullName evidence="2">Uncharacterized protein</fullName>
    </submittedName>
</protein>
<reference evidence="2 3" key="1">
    <citation type="journal article" date="2018" name="Nat. Ecol. Evol.">
        <title>Pezizomycetes genomes reveal the molecular basis of ectomycorrhizal truffle lifestyle.</title>
        <authorList>
            <person name="Murat C."/>
            <person name="Payen T."/>
            <person name="Noel B."/>
            <person name="Kuo A."/>
            <person name="Morin E."/>
            <person name="Chen J."/>
            <person name="Kohler A."/>
            <person name="Krizsan K."/>
            <person name="Balestrini R."/>
            <person name="Da Silva C."/>
            <person name="Montanini B."/>
            <person name="Hainaut M."/>
            <person name="Levati E."/>
            <person name="Barry K.W."/>
            <person name="Belfiori B."/>
            <person name="Cichocki N."/>
            <person name="Clum A."/>
            <person name="Dockter R.B."/>
            <person name="Fauchery L."/>
            <person name="Guy J."/>
            <person name="Iotti M."/>
            <person name="Le Tacon F."/>
            <person name="Lindquist E.A."/>
            <person name="Lipzen A."/>
            <person name="Malagnac F."/>
            <person name="Mello A."/>
            <person name="Molinier V."/>
            <person name="Miyauchi S."/>
            <person name="Poulain J."/>
            <person name="Riccioni C."/>
            <person name="Rubini A."/>
            <person name="Sitrit Y."/>
            <person name="Splivallo R."/>
            <person name="Traeger S."/>
            <person name="Wang M."/>
            <person name="Zifcakova L."/>
            <person name="Wipf D."/>
            <person name="Zambonelli A."/>
            <person name="Paolocci F."/>
            <person name="Nowrousian M."/>
            <person name="Ottonello S."/>
            <person name="Baldrian P."/>
            <person name="Spatafora J.W."/>
            <person name="Henrissat B."/>
            <person name="Nagy L.G."/>
            <person name="Aury J.M."/>
            <person name="Wincker P."/>
            <person name="Grigoriev I.V."/>
            <person name="Bonfante P."/>
            <person name="Martin F.M."/>
        </authorList>
    </citation>
    <scope>NUCLEOTIDE SEQUENCE [LARGE SCALE GENOMIC DNA]</scope>
    <source>
        <strain evidence="2 3">RN42</strain>
    </source>
</reference>
<evidence type="ECO:0000313" key="2">
    <source>
        <dbReference type="EMBL" id="RPA73707.1"/>
    </source>
</evidence>
<evidence type="ECO:0000256" key="1">
    <source>
        <dbReference type="SAM" id="MobiDB-lite"/>
    </source>
</evidence>
<feature type="compositionally biased region" description="Polar residues" evidence="1">
    <location>
        <begin position="326"/>
        <end position="340"/>
    </location>
</feature>
<feature type="region of interest" description="Disordered" evidence="1">
    <location>
        <begin position="313"/>
        <end position="340"/>
    </location>
</feature>
<proteinExistence type="predicted"/>
<evidence type="ECO:0000313" key="3">
    <source>
        <dbReference type="Proteomes" id="UP000275078"/>
    </source>
</evidence>
<sequence length="340" mass="38761">MSQSLPTKPLSASKSYQMASLETRMERIHAKRQSLEARMVLFYQRSLTTWESFKPEFEKRGYRLLPLHEPLTSLPPLPEIYTEYTEPFVLQMEALQDQYENDFQYLRNDRVFTEKVFDALVSGDKEEMREVRAYGKQLGHNTWVCGTTLSIFIRGFAEEGLAEDLRKDRVPTDVLIARHHGAPRFRRMRQSFATKQKPKPDEKQLILPRPRVDGVVILHQITGPMPGISTALQLSSLRLRHPQVEEEKGRRANRTTGSIGRIVNLAFYKSGSTKGKPASYHVPAMAQNSKIHIRPNFGVKASYRILHHLDIVQPSAQGEQPKDSPSPGQTNGKTSPTTAR</sequence>
<dbReference type="AlphaFoldDB" id="A0A3N4HK98"/>
<dbReference type="EMBL" id="ML119813">
    <property type="protein sequence ID" value="RPA73707.1"/>
    <property type="molecule type" value="Genomic_DNA"/>
</dbReference>
<gene>
    <name evidence="2" type="ORF">BJ508DRAFT_313576</name>
</gene>
<name>A0A3N4HK98_ASCIM</name>
<organism evidence="2 3">
    <name type="scientific">Ascobolus immersus RN42</name>
    <dbReference type="NCBI Taxonomy" id="1160509"/>
    <lineage>
        <taxon>Eukaryota</taxon>
        <taxon>Fungi</taxon>
        <taxon>Dikarya</taxon>
        <taxon>Ascomycota</taxon>
        <taxon>Pezizomycotina</taxon>
        <taxon>Pezizomycetes</taxon>
        <taxon>Pezizales</taxon>
        <taxon>Ascobolaceae</taxon>
        <taxon>Ascobolus</taxon>
    </lineage>
</organism>
<dbReference type="Proteomes" id="UP000275078">
    <property type="component" value="Unassembled WGS sequence"/>
</dbReference>
<keyword evidence="3" id="KW-1185">Reference proteome</keyword>
<accession>A0A3N4HK98</accession>